<name>A0ABR1V0X5_9PEZI</name>
<accession>A0ABR1V0X5</accession>
<feature type="compositionally biased region" description="Polar residues" evidence="1">
    <location>
        <begin position="22"/>
        <end position="38"/>
    </location>
</feature>
<comment type="caution">
    <text evidence="2">The sequence shown here is derived from an EMBL/GenBank/DDBJ whole genome shotgun (WGS) entry which is preliminary data.</text>
</comment>
<feature type="region of interest" description="Disordered" evidence="1">
    <location>
        <begin position="15"/>
        <end position="74"/>
    </location>
</feature>
<evidence type="ECO:0000313" key="2">
    <source>
        <dbReference type="EMBL" id="KAK8064843.1"/>
    </source>
</evidence>
<dbReference type="RefSeq" id="XP_066715832.1">
    <property type="nucleotide sequence ID" value="XM_066858890.1"/>
</dbReference>
<gene>
    <name evidence="2" type="ORF">PG994_007481</name>
</gene>
<dbReference type="Proteomes" id="UP001480595">
    <property type="component" value="Unassembled WGS sequence"/>
</dbReference>
<dbReference type="EMBL" id="JAQQWL010000007">
    <property type="protein sequence ID" value="KAK8064843.1"/>
    <property type="molecule type" value="Genomic_DNA"/>
</dbReference>
<keyword evidence="3" id="KW-1185">Reference proteome</keyword>
<evidence type="ECO:0000313" key="3">
    <source>
        <dbReference type="Proteomes" id="UP001480595"/>
    </source>
</evidence>
<organism evidence="2 3">
    <name type="scientific">Apiospora phragmitis</name>
    <dbReference type="NCBI Taxonomy" id="2905665"/>
    <lineage>
        <taxon>Eukaryota</taxon>
        <taxon>Fungi</taxon>
        <taxon>Dikarya</taxon>
        <taxon>Ascomycota</taxon>
        <taxon>Pezizomycotina</taxon>
        <taxon>Sordariomycetes</taxon>
        <taxon>Xylariomycetidae</taxon>
        <taxon>Amphisphaeriales</taxon>
        <taxon>Apiosporaceae</taxon>
        <taxon>Apiospora</taxon>
    </lineage>
</organism>
<proteinExistence type="predicted"/>
<protein>
    <submittedName>
        <fullName evidence="2">Uncharacterized protein</fullName>
    </submittedName>
</protein>
<dbReference type="GeneID" id="92091953"/>
<sequence>MARFRTIKKRLGIDMAKPGTAPVNTPTKVTKRGAQSTPAGKAVKRTKTYHDDVDDGSEGYQGSPLGKNHVKPEPEIKKEIKSEEESEEAKVFSEKRFNTSIYATSTRRTQAACRSSSFAVTLTRSFSRKLVTGFMKT</sequence>
<evidence type="ECO:0000256" key="1">
    <source>
        <dbReference type="SAM" id="MobiDB-lite"/>
    </source>
</evidence>
<reference evidence="2 3" key="1">
    <citation type="submission" date="2023-01" db="EMBL/GenBank/DDBJ databases">
        <title>Analysis of 21 Apiospora genomes using comparative genomics revels a genus with tremendous synthesis potential of carbohydrate active enzymes and secondary metabolites.</title>
        <authorList>
            <person name="Sorensen T."/>
        </authorList>
    </citation>
    <scope>NUCLEOTIDE SEQUENCE [LARGE SCALE GENOMIC DNA]</scope>
    <source>
        <strain evidence="2 3">CBS 135458</strain>
    </source>
</reference>